<proteinExistence type="predicted"/>
<feature type="transmembrane region" description="Helical" evidence="1">
    <location>
        <begin position="35"/>
        <end position="57"/>
    </location>
</feature>
<keyword evidence="3" id="KW-1185">Reference proteome</keyword>
<evidence type="ECO:0000313" key="2">
    <source>
        <dbReference type="EMBL" id="AUD05555.1"/>
    </source>
</evidence>
<sequence>MGDTFDNFSSWLKNFVFNSLAESRHFLFSITRAEWLSLLGTMAAALLAAVVSLYVVYLQNTQQRNRDDEQQKTTEQNKLQYLHFLINDSFKTIEFYRLSVENAKESYKRNPFVIPDLNSYVPHSLNSIANKINQEEYYLASVNQFPKNESGFGIAELLQLCNALNDNYTKAFSEFSLQFPLLIEDKDKYRSALEELIEIVNQYILENKVDDLTGSDKINYIRINEIMGALKNNPPDFKGNEWLKISNDLLIVPLNLTLQDQGKPNLRKIYNQSRHALDLRVNYIGRIYNVVNSLEINRSIQQDILGRIKNVGAPLEVYIKELNKKKVNS</sequence>
<dbReference type="KEGG" id="spir:CWM47_29155"/>
<keyword evidence="1" id="KW-1133">Transmembrane helix</keyword>
<accession>A0A2K8Z6R1</accession>
<protein>
    <submittedName>
        <fullName evidence="2">Uncharacterized protein</fullName>
    </submittedName>
</protein>
<keyword evidence="1" id="KW-0472">Membrane</keyword>
<evidence type="ECO:0000256" key="1">
    <source>
        <dbReference type="SAM" id="Phobius"/>
    </source>
</evidence>
<dbReference type="AlphaFoldDB" id="A0A2K8Z6R1"/>
<name>A0A2K8Z6R1_9BACT</name>
<keyword evidence="1" id="KW-0812">Transmembrane</keyword>
<gene>
    <name evidence="2" type="ORF">CWM47_29155</name>
</gene>
<organism evidence="2 3">
    <name type="scientific">Spirosoma pollinicola</name>
    <dbReference type="NCBI Taxonomy" id="2057025"/>
    <lineage>
        <taxon>Bacteria</taxon>
        <taxon>Pseudomonadati</taxon>
        <taxon>Bacteroidota</taxon>
        <taxon>Cytophagia</taxon>
        <taxon>Cytophagales</taxon>
        <taxon>Cytophagaceae</taxon>
        <taxon>Spirosoma</taxon>
    </lineage>
</organism>
<dbReference type="EMBL" id="CP025096">
    <property type="protein sequence ID" value="AUD05555.1"/>
    <property type="molecule type" value="Genomic_DNA"/>
</dbReference>
<evidence type="ECO:0000313" key="3">
    <source>
        <dbReference type="Proteomes" id="UP000232883"/>
    </source>
</evidence>
<reference evidence="2 3" key="1">
    <citation type="submission" date="2017-11" db="EMBL/GenBank/DDBJ databases">
        <title>Taxonomic description and genome sequences of Spirosoma HA7 sp. nov., isolated from pollen microhabitat of Corylus avellana.</title>
        <authorList>
            <person name="Ambika Manirajan B."/>
            <person name="Suarez C."/>
            <person name="Ratering S."/>
            <person name="Geissler-Plaum R."/>
            <person name="Cardinale M."/>
            <person name="Sylvia S."/>
        </authorList>
    </citation>
    <scope>NUCLEOTIDE SEQUENCE [LARGE SCALE GENOMIC DNA]</scope>
    <source>
        <strain evidence="2 3">HA7</strain>
    </source>
</reference>
<dbReference type="Proteomes" id="UP000232883">
    <property type="component" value="Chromosome"/>
</dbReference>